<proteinExistence type="predicted"/>
<dbReference type="InterPro" id="IPR008964">
    <property type="entry name" value="Invasin/intimin_cell_adhesion"/>
</dbReference>
<reference evidence="1" key="1">
    <citation type="submission" date="2019-03" db="EMBL/GenBank/DDBJ databases">
        <title>Single cell metagenomics reveals metabolic interactions within the superorganism composed of flagellate Streblomastix strix and complex community of Bacteroidetes bacteria on its surface.</title>
        <authorList>
            <person name="Treitli S.C."/>
            <person name="Kolisko M."/>
            <person name="Husnik F."/>
            <person name="Keeling P."/>
            <person name="Hampl V."/>
        </authorList>
    </citation>
    <scope>NUCLEOTIDE SEQUENCE</scope>
    <source>
        <strain evidence="1">STM</strain>
    </source>
</reference>
<feature type="non-terminal residue" evidence="1">
    <location>
        <position position="114"/>
    </location>
</feature>
<organism evidence="1">
    <name type="scientific">termite gut metagenome</name>
    <dbReference type="NCBI Taxonomy" id="433724"/>
    <lineage>
        <taxon>unclassified sequences</taxon>
        <taxon>metagenomes</taxon>
        <taxon>organismal metagenomes</taxon>
    </lineage>
</organism>
<evidence type="ECO:0000313" key="1">
    <source>
        <dbReference type="EMBL" id="KAA6328009.1"/>
    </source>
</evidence>
<dbReference type="AlphaFoldDB" id="A0A5J4R2S3"/>
<dbReference type="SUPFAM" id="SSF49373">
    <property type="entry name" value="Invasin/intimin cell-adhesion fragments"/>
    <property type="match status" value="1"/>
</dbReference>
<sequence>MKKVKLMCLFFFVLGTLFSVHGQQYDASRDIRYYMMDVKDIRALPVEPGRTYISSDEKVAVITGNDIKAVADGDCVIYASANDRKTLFARVTVGWQVQNPVLPYSWGMYIPDPE</sequence>
<dbReference type="Gene3D" id="2.60.40.1080">
    <property type="match status" value="1"/>
</dbReference>
<comment type="caution">
    <text evidence="1">The sequence shown here is derived from an EMBL/GenBank/DDBJ whole genome shotgun (WGS) entry which is preliminary data.</text>
</comment>
<protein>
    <submittedName>
        <fullName evidence="1">Uncharacterized protein</fullName>
    </submittedName>
</protein>
<accession>A0A5J4R2S3</accession>
<dbReference type="EMBL" id="SNRY01001892">
    <property type="protein sequence ID" value="KAA6328009.1"/>
    <property type="molecule type" value="Genomic_DNA"/>
</dbReference>
<name>A0A5J4R2S3_9ZZZZ</name>
<gene>
    <name evidence="1" type="ORF">EZS27_023052</name>
</gene>